<comment type="caution">
    <text evidence="2">The sequence shown here is derived from an EMBL/GenBank/DDBJ whole genome shotgun (WGS) entry which is preliminary data.</text>
</comment>
<gene>
    <name evidence="2" type="ORF">TOPH_00704</name>
</gene>
<feature type="region of interest" description="Disordered" evidence="1">
    <location>
        <begin position="19"/>
        <end position="86"/>
    </location>
</feature>
<protein>
    <submittedName>
        <fullName evidence="2">Uncharacterized protein</fullName>
    </submittedName>
</protein>
<sequence length="86" mass="9514">MPTYRIRRHNYNCLLVPTAESQDGQDIERGSSPPRQALTVVSNQEKTLSRARPRLCSFVGGSHTAKRDTAAKSATNPRRVASSRGF</sequence>
<accession>A0A0L0NM39</accession>
<proteinExistence type="predicted"/>
<evidence type="ECO:0000256" key="1">
    <source>
        <dbReference type="SAM" id="MobiDB-lite"/>
    </source>
</evidence>
<name>A0A0L0NM39_TOLOC</name>
<evidence type="ECO:0000313" key="3">
    <source>
        <dbReference type="Proteomes" id="UP000036947"/>
    </source>
</evidence>
<evidence type="ECO:0000313" key="2">
    <source>
        <dbReference type="EMBL" id="KND95093.1"/>
    </source>
</evidence>
<dbReference type="EMBL" id="LFRF01000001">
    <property type="protein sequence ID" value="KND95093.1"/>
    <property type="molecule type" value="Genomic_DNA"/>
</dbReference>
<dbReference type="Proteomes" id="UP000036947">
    <property type="component" value="Unassembled WGS sequence"/>
</dbReference>
<dbReference type="AlphaFoldDB" id="A0A0L0NM39"/>
<reference evidence="2 3" key="1">
    <citation type="journal article" date="2015" name="BMC Genomics">
        <title>The genome of the truffle-parasite Tolypocladium ophioglossoides and the evolution of antifungal peptaibiotics.</title>
        <authorList>
            <person name="Quandt C.A."/>
            <person name="Bushley K.E."/>
            <person name="Spatafora J.W."/>
        </authorList>
    </citation>
    <scope>NUCLEOTIDE SEQUENCE [LARGE SCALE GENOMIC DNA]</scope>
    <source>
        <strain evidence="2 3">CBS 100239</strain>
    </source>
</reference>
<organism evidence="2 3">
    <name type="scientific">Tolypocladium ophioglossoides (strain CBS 100239)</name>
    <name type="common">Snaketongue truffleclub</name>
    <name type="synonym">Elaphocordyceps ophioglossoides</name>
    <dbReference type="NCBI Taxonomy" id="1163406"/>
    <lineage>
        <taxon>Eukaryota</taxon>
        <taxon>Fungi</taxon>
        <taxon>Dikarya</taxon>
        <taxon>Ascomycota</taxon>
        <taxon>Pezizomycotina</taxon>
        <taxon>Sordariomycetes</taxon>
        <taxon>Hypocreomycetidae</taxon>
        <taxon>Hypocreales</taxon>
        <taxon>Ophiocordycipitaceae</taxon>
        <taxon>Tolypocladium</taxon>
    </lineage>
</organism>
<keyword evidence="3" id="KW-1185">Reference proteome</keyword>